<feature type="transmembrane region" description="Helical" evidence="11">
    <location>
        <begin position="627"/>
        <end position="651"/>
    </location>
</feature>
<dbReference type="OMA" id="CEYDIGH"/>
<evidence type="ECO:0000256" key="9">
    <source>
        <dbReference type="ARBA" id="ARBA00023316"/>
    </source>
</evidence>
<feature type="transmembrane region" description="Helical" evidence="11">
    <location>
        <begin position="687"/>
        <end position="705"/>
    </location>
</feature>
<reference evidence="13" key="1">
    <citation type="journal article" date="2006" name="PLoS Biol.">
        <title>Macronuclear genome sequence of the ciliate Tetrahymena thermophila, a model eukaryote.</title>
        <authorList>
            <person name="Eisen J.A."/>
            <person name="Coyne R.S."/>
            <person name="Wu M."/>
            <person name="Wu D."/>
            <person name="Thiagarajan M."/>
            <person name="Wortman J.R."/>
            <person name="Badger J.H."/>
            <person name="Ren Q."/>
            <person name="Amedeo P."/>
            <person name="Jones K.M."/>
            <person name="Tallon L.J."/>
            <person name="Delcher A.L."/>
            <person name="Salzberg S.L."/>
            <person name="Silva J.C."/>
            <person name="Haas B.J."/>
            <person name="Majoros W.H."/>
            <person name="Farzad M."/>
            <person name="Carlton J.M."/>
            <person name="Smith R.K. Jr."/>
            <person name="Garg J."/>
            <person name="Pearlman R.E."/>
            <person name="Karrer K.M."/>
            <person name="Sun L."/>
            <person name="Manning G."/>
            <person name="Elde N.C."/>
            <person name="Turkewitz A.P."/>
            <person name="Asai D.J."/>
            <person name="Wilkes D.E."/>
            <person name="Wang Y."/>
            <person name="Cai H."/>
            <person name="Collins K."/>
            <person name="Stewart B.A."/>
            <person name="Lee S.R."/>
            <person name="Wilamowska K."/>
            <person name="Weinberg Z."/>
            <person name="Ruzzo W.L."/>
            <person name="Wloga D."/>
            <person name="Gaertig J."/>
            <person name="Frankel J."/>
            <person name="Tsao C.-C."/>
            <person name="Gorovsky M.A."/>
            <person name="Keeling P.J."/>
            <person name="Waller R.F."/>
            <person name="Patron N.J."/>
            <person name="Cherry J.M."/>
            <person name="Stover N.A."/>
            <person name="Krieger C.J."/>
            <person name="del Toro C."/>
            <person name="Ryder H.F."/>
            <person name="Williamson S.C."/>
            <person name="Barbeau R.A."/>
            <person name="Hamilton E.P."/>
            <person name="Orias E."/>
        </authorList>
    </citation>
    <scope>NUCLEOTIDE SEQUENCE [LARGE SCALE GENOMIC DNA]</scope>
    <source>
        <strain evidence="13">SB210</strain>
    </source>
</reference>
<dbReference type="eggNOG" id="KOG2571">
    <property type="taxonomic scope" value="Eukaryota"/>
</dbReference>
<dbReference type="AlphaFoldDB" id="I7M268"/>
<dbReference type="Proteomes" id="UP000009168">
    <property type="component" value="Unassembled WGS sequence"/>
</dbReference>
<dbReference type="HOGENOM" id="CLU_330254_0_0_1"/>
<evidence type="ECO:0000256" key="7">
    <source>
        <dbReference type="ARBA" id="ARBA00022989"/>
    </source>
</evidence>
<evidence type="ECO:0000256" key="2">
    <source>
        <dbReference type="ARBA" id="ARBA00012543"/>
    </source>
</evidence>
<evidence type="ECO:0000313" key="13">
    <source>
        <dbReference type="Proteomes" id="UP000009168"/>
    </source>
</evidence>
<dbReference type="GO" id="GO:0005886">
    <property type="term" value="C:plasma membrane"/>
    <property type="evidence" value="ECO:0007669"/>
    <property type="project" value="UniProtKB-SubCell"/>
</dbReference>
<dbReference type="InterPro" id="IPR004835">
    <property type="entry name" value="Chitin_synth"/>
</dbReference>
<dbReference type="GO" id="GO:0071555">
    <property type="term" value="P:cell wall organization"/>
    <property type="evidence" value="ECO:0007669"/>
    <property type="project" value="UniProtKB-KW"/>
</dbReference>
<evidence type="ECO:0000256" key="8">
    <source>
        <dbReference type="ARBA" id="ARBA00023136"/>
    </source>
</evidence>
<feature type="transmembrane region" description="Helical" evidence="11">
    <location>
        <begin position="802"/>
        <end position="831"/>
    </location>
</feature>
<feature type="transmembrane region" description="Helical" evidence="11">
    <location>
        <begin position="770"/>
        <end position="790"/>
    </location>
</feature>
<dbReference type="GO" id="GO:0004100">
    <property type="term" value="F:chitin synthase activity"/>
    <property type="evidence" value="ECO:0007669"/>
    <property type="project" value="UniProtKB-EC"/>
</dbReference>
<dbReference type="GeneID" id="7822977"/>
<keyword evidence="13" id="KW-1185">Reference proteome</keyword>
<evidence type="ECO:0000256" key="10">
    <source>
        <dbReference type="SAM" id="MobiDB-lite"/>
    </source>
</evidence>
<name>I7M268_TETTS</name>
<evidence type="ECO:0000256" key="1">
    <source>
        <dbReference type="ARBA" id="ARBA00004651"/>
    </source>
</evidence>
<evidence type="ECO:0000256" key="11">
    <source>
        <dbReference type="SAM" id="Phobius"/>
    </source>
</evidence>
<proteinExistence type="predicted"/>
<keyword evidence="5" id="KW-0808">Transferase</keyword>
<dbReference type="KEGG" id="tet:TTHERM_00134910"/>
<dbReference type="PANTHER" id="PTHR22914">
    <property type="entry name" value="CHITIN SYNTHASE"/>
    <property type="match status" value="1"/>
</dbReference>
<protein>
    <recommendedName>
        <fullName evidence="2">chitin synthase</fullName>
        <ecNumber evidence="2">2.4.1.16</ecNumber>
    </recommendedName>
</protein>
<keyword evidence="4" id="KW-0328">Glycosyltransferase</keyword>
<dbReference type="SUPFAM" id="SSF53448">
    <property type="entry name" value="Nucleotide-diphospho-sugar transferases"/>
    <property type="match status" value="1"/>
</dbReference>
<evidence type="ECO:0000256" key="3">
    <source>
        <dbReference type="ARBA" id="ARBA00022475"/>
    </source>
</evidence>
<dbReference type="EMBL" id="GG662639">
    <property type="protein sequence ID" value="EAR99426.2"/>
    <property type="molecule type" value="Genomic_DNA"/>
</dbReference>
<dbReference type="OrthoDB" id="312677at2759"/>
<organism evidence="12 13">
    <name type="scientific">Tetrahymena thermophila (strain SB210)</name>
    <dbReference type="NCBI Taxonomy" id="312017"/>
    <lineage>
        <taxon>Eukaryota</taxon>
        <taxon>Sar</taxon>
        <taxon>Alveolata</taxon>
        <taxon>Ciliophora</taxon>
        <taxon>Intramacronucleata</taxon>
        <taxon>Oligohymenophorea</taxon>
        <taxon>Hymenostomatida</taxon>
        <taxon>Tetrahymenina</taxon>
        <taxon>Tetrahymenidae</taxon>
        <taxon>Tetrahymena</taxon>
    </lineage>
</organism>
<dbReference type="PANTHER" id="PTHR22914:SF9">
    <property type="entry name" value="CHITIN SYNTHASE 1"/>
    <property type="match status" value="1"/>
</dbReference>
<evidence type="ECO:0000313" key="12">
    <source>
        <dbReference type="EMBL" id="EAR99426.2"/>
    </source>
</evidence>
<dbReference type="InParanoid" id="I7M268"/>
<keyword evidence="8 11" id="KW-0472">Membrane</keyword>
<evidence type="ECO:0000256" key="6">
    <source>
        <dbReference type="ARBA" id="ARBA00022692"/>
    </source>
</evidence>
<feature type="transmembrane region" description="Helical" evidence="11">
    <location>
        <begin position="588"/>
        <end position="615"/>
    </location>
</feature>
<dbReference type="InterPro" id="IPR029044">
    <property type="entry name" value="Nucleotide-diphossugar_trans"/>
</dbReference>
<feature type="region of interest" description="Disordered" evidence="10">
    <location>
        <begin position="863"/>
        <end position="897"/>
    </location>
</feature>
<dbReference type="EC" id="2.4.1.16" evidence="2"/>
<feature type="transmembrane region" description="Helical" evidence="11">
    <location>
        <begin position="555"/>
        <end position="576"/>
    </location>
</feature>
<accession>I7M268</accession>
<keyword evidence="7 11" id="KW-1133">Transmembrane helix</keyword>
<evidence type="ECO:0000256" key="4">
    <source>
        <dbReference type="ARBA" id="ARBA00022676"/>
    </source>
</evidence>
<dbReference type="STRING" id="312017.I7M268"/>
<evidence type="ECO:0000256" key="5">
    <source>
        <dbReference type="ARBA" id="ARBA00022679"/>
    </source>
</evidence>
<gene>
    <name evidence="12" type="ORF">TTHERM_00134910</name>
</gene>
<comment type="subcellular location">
    <subcellularLocation>
        <location evidence="1">Cell membrane</location>
        <topology evidence="1">Multi-pass membrane protein</topology>
    </subcellularLocation>
</comment>
<dbReference type="Pfam" id="PF01644">
    <property type="entry name" value="Chitin_synth_1"/>
    <property type="match status" value="3"/>
</dbReference>
<feature type="compositionally biased region" description="Basic and acidic residues" evidence="10">
    <location>
        <begin position="863"/>
        <end position="875"/>
    </location>
</feature>
<feature type="compositionally biased region" description="Low complexity" evidence="10">
    <location>
        <begin position="879"/>
        <end position="897"/>
    </location>
</feature>
<keyword evidence="9" id="KW-0961">Cell wall biogenesis/degradation</keyword>
<keyword evidence="3" id="KW-1003">Cell membrane</keyword>
<keyword evidence="6 11" id="KW-0812">Transmembrane</keyword>
<feature type="transmembrane region" description="Helical" evidence="11">
    <location>
        <begin position="717"/>
        <end position="737"/>
    </location>
</feature>
<dbReference type="GO" id="GO:0006031">
    <property type="term" value="P:chitin biosynthetic process"/>
    <property type="evidence" value="ECO:0007669"/>
    <property type="project" value="TreeGrafter"/>
</dbReference>
<dbReference type="RefSeq" id="XP_001019671.2">
    <property type="nucleotide sequence ID" value="XM_001019671.3"/>
</dbReference>
<sequence>MNKTVIHDNTYVSTDRIKKILQPIELQLAKGQNNSFKLSSRTLTQQNWANDIQNKKFQSLEQESLSVEQVLKVGVQNGLVSLFNRFNDGICIKPKMIICVTMYNEPRKELEETLDGIVSNISTFKEECNISNNEILVIVVYDGIDRMNASKDSDDSMLDYFSTWDEVVKTQRQSEQRRTMRQEYDEYCYNLKISKLDVEKIKSNDFKEMNSDSKLMKGFNDYKIENRDDKRTLEQQKSEFLYKKKEEAGKYLKDKANNAYLYQMRHRLQKATSGGEDGDSQEFLDSDDTLNIMHCVKYQNGGKLSSHLWFFCGFCELFNPDYTILLDCGLVPDERAMFNMFLALESDKNIGGVCGFMGIKFQDIYTEGGERNDNYNENEINCIADMYQRVFNIQRAQMYEYNMGHFIDKPFESLFGYIQVLPGAFSGYRWEALKRDDDNESILDDYLSSVLDKDQELTLEQENMNLAEDRILCLKIYSKRGKRYTLRYLPNCKARVDPVTNLMVLTSQRRRWINGSTFALRMCLENKSIIYESNHSAFELCLFKFCMSFAWLNDALSYISLSVYFTIVFIMLMTNVSSVTLDGAINTGSALAVFFVTLFLSSYFLVVLMIIFYSLSFDTRNRQMHQIFYSLSAYLGVLMIIAYVIMLIYIIQITIFTIQKYILGHESGFGTDGVLSSWSDDGWTKKTFCYLVVVGFFINFVPYIFNLSRICEMLKSFIHFVAYQSQYIHLLLIYAFCRIDDLSWGTKGSDVSSSQKDVSKKIKFSFVTKWFLVNVILGFLFGTFLTSQVLDQQSQYQYVKPFILIGISVVFVGQLAIRVVGAVLYELKFLFFMIKMSNKKRHIKKERMNSNLNEEIQEKEHRFFSGDKPRKDKTNESGTLNTNNILPSNNNILSDLS</sequence>